<evidence type="ECO:0000259" key="5">
    <source>
        <dbReference type="PROSITE" id="PS51077"/>
    </source>
</evidence>
<keyword evidence="4" id="KW-0732">Signal</keyword>
<dbReference type="InterPro" id="IPR014757">
    <property type="entry name" value="Tscrpt_reg_IclR_C"/>
</dbReference>
<dbReference type="AlphaFoldDB" id="A0AA46TLF3"/>
<dbReference type="InterPro" id="IPR036388">
    <property type="entry name" value="WH-like_DNA-bd_sf"/>
</dbReference>
<dbReference type="Gene3D" id="3.30.450.40">
    <property type="match status" value="1"/>
</dbReference>
<gene>
    <name evidence="7" type="ORF">L0C25_08400</name>
</gene>
<dbReference type="SMART" id="SM00346">
    <property type="entry name" value="HTH_ICLR"/>
    <property type="match status" value="1"/>
</dbReference>
<dbReference type="PROSITE" id="PS51078">
    <property type="entry name" value="ICLR_ED"/>
    <property type="match status" value="1"/>
</dbReference>
<dbReference type="Gene3D" id="1.10.10.10">
    <property type="entry name" value="Winged helix-like DNA-binding domain superfamily/Winged helix DNA-binding domain"/>
    <property type="match status" value="1"/>
</dbReference>
<protein>
    <submittedName>
        <fullName evidence="7">IclR family transcriptional regulator</fullName>
    </submittedName>
</protein>
<dbReference type="PANTHER" id="PTHR30136:SF35">
    <property type="entry name" value="HTH-TYPE TRANSCRIPTIONAL REGULATOR RV1719"/>
    <property type="match status" value="1"/>
</dbReference>
<dbReference type="KEGG" id="sgrg:L0C25_08400"/>
<feature type="domain" description="IclR-ED" evidence="6">
    <location>
        <begin position="68"/>
        <end position="252"/>
    </location>
</feature>
<dbReference type="SUPFAM" id="SSF46785">
    <property type="entry name" value="Winged helix' DNA-binding domain"/>
    <property type="match status" value="1"/>
</dbReference>
<dbReference type="GO" id="GO:0003700">
    <property type="term" value="F:DNA-binding transcription factor activity"/>
    <property type="evidence" value="ECO:0007669"/>
    <property type="project" value="TreeGrafter"/>
</dbReference>
<keyword evidence="1" id="KW-0805">Transcription regulation</keyword>
<evidence type="ECO:0000256" key="2">
    <source>
        <dbReference type="ARBA" id="ARBA00023125"/>
    </source>
</evidence>
<dbReference type="Pfam" id="PF01614">
    <property type="entry name" value="IclR_C"/>
    <property type="match status" value="1"/>
</dbReference>
<feature type="signal peptide" evidence="4">
    <location>
        <begin position="1"/>
        <end position="22"/>
    </location>
</feature>
<dbReference type="InterPro" id="IPR036390">
    <property type="entry name" value="WH_DNA-bd_sf"/>
</dbReference>
<dbReference type="Proteomes" id="UP001164390">
    <property type="component" value="Chromosome"/>
</dbReference>
<feature type="chain" id="PRO_5041275170" evidence="4">
    <location>
        <begin position="23"/>
        <end position="261"/>
    </location>
</feature>
<evidence type="ECO:0000313" key="7">
    <source>
        <dbReference type="EMBL" id="UYM07082.1"/>
    </source>
</evidence>
<evidence type="ECO:0000256" key="4">
    <source>
        <dbReference type="SAM" id="SignalP"/>
    </source>
</evidence>
<dbReference type="InterPro" id="IPR050707">
    <property type="entry name" value="HTH_MetabolicPath_Reg"/>
</dbReference>
<dbReference type="Pfam" id="PF09339">
    <property type="entry name" value="HTH_IclR"/>
    <property type="match status" value="1"/>
</dbReference>
<reference evidence="7" key="1">
    <citation type="submission" date="2022-01" db="EMBL/GenBank/DDBJ databases">
        <title>Nocardioidaceae gen. sp. A5X3R13.</title>
        <authorList>
            <person name="Lopez Marin M.A."/>
            <person name="Uhlik O."/>
        </authorList>
    </citation>
    <scope>NUCLEOTIDE SEQUENCE</scope>
    <source>
        <strain evidence="7">A5X3R13</strain>
    </source>
</reference>
<dbReference type="InterPro" id="IPR005471">
    <property type="entry name" value="Tscrpt_reg_IclR_N"/>
</dbReference>
<accession>A0AA46TLF3</accession>
<dbReference type="SUPFAM" id="SSF55781">
    <property type="entry name" value="GAF domain-like"/>
    <property type="match status" value="1"/>
</dbReference>
<feature type="domain" description="HTH iclR-type" evidence="5">
    <location>
        <begin position="5"/>
        <end position="67"/>
    </location>
</feature>
<organism evidence="7 8">
    <name type="scientific">Solicola gregarius</name>
    <dbReference type="NCBI Taxonomy" id="2908642"/>
    <lineage>
        <taxon>Bacteria</taxon>
        <taxon>Bacillati</taxon>
        <taxon>Actinomycetota</taxon>
        <taxon>Actinomycetes</taxon>
        <taxon>Propionibacteriales</taxon>
        <taxon>Nocardioidaceae</taxon>
        <taxon>Solicola</taxon>
    </lineage>
</organism>
<evidence type="ECO:0000313" key="8">
    <source>
        <dbReference type="Proteomes" id="UP001164390"/>
    </source>
</evidence>
<dbReference type="InterPro" id="IPR029016">
    <property type="entry name" value="GAF-like_dom_sf"/>
</dbReference>
<dbReference type="GO" id="GO:0045892">
    <property type="term" value="P:negative regulation of DNA-templated transcription"/>
    <property type="evidence" value="ECO:0007669"/>
    <property type="project" value="TreeGrafter"/>
</dbReference>
<sequence>MSRPVPAATSALRVLRFLSTQAAPVPAARVADAVELPRSSAYHLLSAMEREGFVTHYADDRLWGIGLAAYEVGVGYSRQEPLARLARMPIARLVDTVGQSAHLAILHGREVVYVLEERAPGKPPLVTDVGVRLPAALTASGRAILATLSASQVRALFPDRSAFVERHGRGPTTPTALRHLLTDTRIRGHATEDGEVTPGFASVAVAIDSPPGAATFASVAVTYDSERDTPEPAELSAAVREAAAAIATRLRGASARTLGPR</sequence>
<keyword evidence="3" id="KW-0804">Transcription</keyword>
<dbReference type="PROSITE" id="PS51077">
    <property type="entry name" value="HTH_ICLR"/>
    <property type="match status" value="1"/>
</dbReference>
<name>A0AA46TLF3_9ACTN</name>
<evidence type="ECO:0000256" key="3">
    <source>
        <dbReference type="ARBA" id="ARBA00023163"/>
    </source>
</evidence>
<evidence type="ECO:0000259" key="6">
    <source>
        <dbReference type="PROSITE" id="PS51078"/>
    </source>
</evidence>
<dbReference type="EMBL" id="CP094970">
    <property type="protein sequence ID" value="UYM07082.1"/>
    <property type="molecule type" value="Genomic_DNA"/>
</dbReference>
<proteinExistence type="predicted"/>
<dbReference type="GO" id="GO:0003677">
    <property type="term" value="F:DNA binding"/>
    <property type="evidence" value="ECO:0007669"/>
    <property type="project" value="UniProtKB-KW"/>
</dbReference>
<dbReference type="PANTHER" id="PTHR30136">
    <property type="entry name" value="HELIX-TURN-HELIX TRANSCRIPTIONAL REGULATOR, ICLR FAMILY"/>
    <property type="match status" value="1"/>
</dbReference>
<keyword evidence="2" id="KW-0238">DNA-binding</keyword>
<dbReference type="RefSeq" id="WP_271636026.1">
    <property type="nucleotide sequence ID" value="NZ_CP094970.1"/>
</dbReference>
<evidence type="ECO:0000256" key="1">
    <source>
        <dbReference type="ARBA" id="ARBA00023015"/>
    </source>
</evidence>
<keyword evidence="8" id="KW-1185">Reference proteome</keyword>